<evidence type="ECO:0000313" key="4">
    <source>
        <dbReference type="Proteomes" id="UP000199071"/>
    </source>
</evidence>
<dbReference type="Gene3D" id="3.50.4.10">
    <property type="entry name" value="Hepatocyte Growth Factor"/>
    <property type="match status" value="1"/>
</dbReference>
<accession>A0A1G6CN88</accession>
<reference evidence="3 4" key="1">
    <citation type="submission" date="2016-10" db="EMBL/GenBank/DDBJ databases">
        <authorList>
            <person name="de Groot N.N."/>
        </authorList>
    </citation>
    <scope>NUCLEOTIDE SEQUENCE [LARGE SCALE GENOMIC DNA]</scope>
    <source>
        <strain evidence="3 4">ATCC 35022</strain>
    </source>
</reference>
<dbReference type="InterPro" id="IPR003609">
    <property type="entry name" value="Pan_app"/>
</dbReference>
<evidence type="ECO:0000313" key="3">
    <source>
        <dbReference type="EMBL" id="SDB34324.1"/>
    </source>
</evidence>
<proteinExistence type="predicted"/>
<feature type="domain" description="Apple" evidence="2">
    <location>
        <begin position="40"/>
        <end position="75"/>
    </location>
</feature>
<dbReference type="STRING" id="665467.SAMN02982931_02534"/>
<dbReference type="Proteomes" id="UP000199071">
    <property type="component" value="Unassembled WGS sequence"/>
</dbReference>
<feature type="signal peptide" evidence="1">
    <location>
        <begin position="1"/>
        <end position="19"/>
    </location>
</feature>
<evidence type="ECO:0000259" key="2">
    <source>
        <dbReference type="Pfam" id="PF14295"/>
    </source>
</evidence>
<gene>
    <name evidence="3" type="ORF">SAMN02982931_02534</name>
</gene>
<dbReference type="RefSeq" id="WP_175478414.1">
    <property type="nucleotide sequence ID" value="NZ_FMXQ01000005.1"/>
</dbReference>
<keyword evidence="4" id="KW-1185">Reference proteome</keyword>
<dbReference type="Pfam" id="PF14295">
    <property type="entry name" value="PAN_4"/>
    <property type="match status" value="1"/>
</dbReference>
<organism evidence="3 4">
    <name type="scientific">Bauldia litoralis</name>
    <dbReference type="NCBI Taxonomy" id="665467"/>
    <lineage>
        <taxon>Bacteria</taxon>
        <taxon>Pseudomonadati</taxon>
        <taxon>Pseudomonadota</taxon>
        <taxon>Alphaproteobacteria</taxon>
        <taxon>Hyphomicrobiales</taxon>
        <taxon>Kaistiaceae</taxon>
        <taxon>Bauldia</taxon>
    </lineage>
</organism>
<name>A0A1G6CN88_9HYPH</name>
<protein>
    <submittedName>
        <fullName evidence="3">PAN domain-containing protein</fullName>
    </submittedName>
</protein>
<dbReference type="AlphaFoldDB" id="A0A1G6CN88"/>
<sequence>MKTVIIAALALGVAGPVAAQDFEKCSITPVDQVGFVDTFTDPEACVEACKTTDGCDSWSFLPHSFDSSMPGQCKLIKGVFKKEESERGFCGEL</sequence>
<dbReference type="EMBL" id="FMXQ01000005">
    <property type="protein sequence ID" value="SDB34324.1"/>
    <property type="molecule type" value="Genomic_DNA"/>
</dbReference>
<evidence type="ECO:0000256" key="1">
    <source>
        <dbReference type="SAM" id="SignalP"/>
    </source>
</evidence>
<keyword evidence="1" id="KW-0732">Signal</keyword>
<feature type="chain" id="PRO_5011545610" evidence="1">
    <location>
        <begin position="20"/>
        <end position="93"/>
    </location>
</feature>